<dbReference type="InterPro" id="IPR007627">
    <property type="entry name" value="RNA_pol_sigma70_r2"/>
</dbReference>
<reference evidence="8 9" key="1">
    <citation type="submission" date="2019-11" db="EMBL/GenBank/DDBJ databases">
        <authorList>
            <person name="Jiang L.-Q."/>
        </authorList>
    </citation>
    <scope>NUCLEOTIDE SEQUENCE [LARGE SCALE GENOMIC DNA]</scope>
    <source>
        <strain evidence="8 9">YIM 132087</strain>
    </source>
</reference>
<gene>
    <name evidence="8" type="ORF">GIS00_15695</name>
</gene>
<dbReference type="Gene3D" id="1.10.1740.10">
    <property type="match status" value="1"/>
</dbReference>
<evidence type="ECO:0000313" key="8">
    <source>
        <dbReference type="EMBL" id="MTD15381.1"/>
    </source>
</evidence>
<evidence type="ECO:0000256" key="2">
    <source>
        <dbReference type="ARBA" id="ARBA00023015"/>
    </source>
</evidence>
<evidence type="ECO:0000256" key="3">
    <source>
        <dbReference type="ARBA" id="ARBA00023082"/>
    </source>
</evidence>
<dbReference type="EMBL" id="WLYK01000006">
    <property type="protein sequence ID" value="MTD15381.1"/>
    <property type="molecule type" value="Genomic_DNA"/>
</dbReference>
<evidence type="ECO:0000313" key="9">
    <source>
        <dbReference type="Proteomes" id="UP000460221"/>
    </source>
</evidence>
<sequence>MPGTAQTPHRPGEEQAARSAVARAVAEERVPIVAGLIRTTGDWELAEDCLQDAVERALQHWPLAGTPDNPAAWLATTARRRAVDILRRRRTESDKLQTLAQEPDEPVPPTDVTEGGYGDDVLRLLFTCCHPALPRAGQVALTLRTVAGLEIKEIARAFLTSEGTMGRRLLRAREKIRHAGIAFRVPPPHRVAERTAGVLAVIYLVFNEGYSASAGAGPRTELAEEAIRLARLTADLLPTDGEVLALQALLLFQHSRRHTRFGPDGAAVPMPEQDRSRWDRTLINEAFAALHSAEETAAAAGPYRWQARIAAEHVRARTPQDTDWSAIVTGFDGLLQLQPSPVIALNRAVAISFRDGAAAGLRELDAVADEPGLRGYHLVPAVRGDLLRRAGRGAEAVTAFQEALESAPTEAERGLLRRRLDELTGPPRPADVR</sequence>
<dbReference type="InterPro" id="IPR013324">
    <property type="entry name" value="RNA_pol_sigma_r3/r4-like"/>
</dbReference>
<dbReference type="GO" id="GO:0016987">
    <property type="term" value="F:sigma factor activity"/>
    <property type="evidence" value="ECO:0007669"/>
    <property type="project" value="UniProtKB-KW"/>
</dbReference>
<keyword evidence="2" id="KW-0805">Transcription regulation</keyword>
<comment type="caution">
    <text evidence="8">The sequence shown here is derived from an EMBL/GenBank/DDBJ whole genome shotgun (WGS) entry which is preliminary data.</text>
</comment>
<dbReference type="GO" id="GO:0003677">
    <property type="term" value="F:DNA binding"/>
    <property type="evidence" value="ECO:0007669"/>
    <property type="project" value="InterPro"/>
</dbReference>
<dbReference type="Pfam" id="PF04542">
    <property type="entry name" value="Sigma70_r2"/>
    <property type="match status" value="1"/>
</dbReference>
<dbReference type="InterPro" id="IPR013325">
    <property type="entry name" value="RNA_pol_sigma_r2"/>
</dbReference>
<organism evidence="8 9">
    <name type="scientific">Nakamurella alba</name>
    <dbReference type="NCBI Taxonomy" id="2665158"/>
    <lineage>
        <taxon>Bacteria</taxon>
        <taxon>Bacillati</taxon>
        <taxon>Actinomycetota</taxon>
        <taxon>Actinomycetes</taxon>
        <taxon>Nakamurellales</taxon>
        <taxon>Nakamurellaceae</taxon>
        <taxon>Nakamurella</taxon>
    </lineage>
</organism>
<dbReference type="NCBIfam" id="TIGR02937">
    <property type="entry name" value="sigma70-ECF"/>
    <property type="match status" value="1"/>
</dbReference>
<dbReference type="PANTHER" id="PTHR47756:SF2">
    <property type="entry name" value="BLL6612 PROTEIN"/>
    <property type="match status" value="1"/>
</dbReference>
<dbReference type="InterPro" id="IPR014284">
    <property type="entry name" value="RNA_pol_sigma-70_dom"/>
</dbReference>
<evidence type="ECO:0000256" key="1">
    <source>
        <dbReference type="ARBA" id="ARBA00010641"/>
    </source>
</evidence>
<dbReference type="Proteomes" id="UP000460221">
    <property type="component" value="Unassembled WGS sequence"/>
</dbReference>
<keyword evidence="4" id="KW-0804">Transcription</keyword>
<dbReference type="InterPro" id="IPR013249">
    <property type="entry name" value="RNA_pol_sigma70_r4_t2"/>
</dbReference>
<accession>A0A7K1FMI6</accession>
<comment type="similarity">
    <text evidence="1">Belongs to the sigma-70 factor family. ECF subfamily.</text>
</comment>
<dbReference type="Pfam" id="PF08281">
    <property type="entry name" value="Sigma70_r4_2"/>
    <property type="match status" value="1"/>
</dbReference>
<name>A0A7K1FMI6_9ACTN</name>
<dbReference type="InterPro" id="IPR036388">
    <property type="entry name" value="WH-like_DNA-bd_sf"/>
</dbReference>
<dbReference type="SUPFAM" id="SSF88659">
    <property type="entry name" value="Sigma3 and sigma4 domains of RNA polymerase sigma factors"/>
    <property type="match status" value="1"/>
</dbReference>
<dbReference type="PANTHER" id="PTHR47756">
    <property type="entry name" value="BLL6612 PROTEIN-RELATED"/>
    <property type="match status" value="1"/>
</dbReference>
<keyword evidence="3" id="KW-0731">Sigma factor</keyword>
<feature type="domain" description="DUF6596" evidence="7">
    <location>
        <begin position="194"/>
        <end position="293"/>
    </location>
</feature>
<keyword evidence="9" id="KW-1185">Reference proteome</keyword>
<proteinExistence type="inferred from homology"/>
<feature type="domain" description="RNA polymerase sigma-70 region 2" evidence="5">
    <location>
        <begin position="37"/>
        <end position="90"/>
    </location>
</feature>
<dbReference type="GO" id="GO:0006352">
    <property type="term" value="P:DNA-templated transcription initiation"/>
    <property type="evidence" value="ECO:0007669"/>
    <property type="project" value="InterPro"/>
</dbReference>
<evidence type="ECO:0000256" key="4">
    <source>
        <dbReference type="ARBA" id="ARBA00023163"/>
    </source>
</evidence>
<dbReference type="Gene3D" id="1.10.10.10">
    <property type="entry name" value="Winged helix-like DNA-binding domain superfamily/Winged helix DNA-binding domain"/>
    <property type="match status" value="1"/>
</dbReference>
<dbReference type="AlphaFoldDB" id="A0A7K1FMI6"/>
<evidence type="ECO:0000259" key="7">
    <source>
        <dbReference type="Pfam" id="PF20239"/>
    </source>
</evidence>
<evidence type="ECO:0000259" key="6">
    <source>
        <dbReference type="Pfam" id="PF08281"/>
    </source>
</evidence>
<feature type="domain" description="RNA polymerase sigma factor 70 region 4 type 2" evidence="6">
    <location>
        <begin position="125"/>
        <end position="176"/>
    </location>
</feature>
<evidence type="ECO:0000259" key="5">
    <source>
        <dbReference type="Pfam" id="PF04542"/>
    </source>
</evidence>
<dbReference type="SUPFAM" id="SSF88946">
    <property type="entry name" value="Sigma2 domain of RNA polymerase sigma factors"/>
    <property type="match status" value="1"/>
</dbReference>
<protein>
    <submittedName>
        <fullName evidence="8">Sigma-70 family RNA polymerase sigma factor</fullName>
    </submittedName>
</protein>
<dbReference type="InterPro" id="IPR046531">
    <property type="entry name" value="DUF6596"/>
</dbReference>
<dbReference type="Pfam" id="PF20239">
    <property type="entry name" value="DUF6596"/>
    <property type="match status" value="1"/>
</dbReference>